<reference evidence="2" key="1">
    <citation type="journal article" date="2017" name="Genome Announc.">
        <title>Complete Genome Sequence of Mycobacterium stephanolepidis.</title>
        <authorList>
            <person name="Fukano H."/>
            <person name="Yoshida M."/>
            <person name="Katayama Y."/>
            <person name="Omatsu T."/>
            <person name="Mizutani T."/>
            <person name="Kurata O."/>
            <person name="Wada S."/>
            <person name="Hoshino Y."/>
        </authorList>
    </citation>
    <scope>NUCLEOTIDE SEQUENCE [LARGE SCALE GENOMIC DNA]</scope>
    <source>
        <strain evidence="2">NJB0901</strain>
    </source>
</reference>
<dbReference type="EMBL" id="AP018165">
    <property type="protein sequence ID" value="BAX98878.1"/>
    <property type="molecule type" value="Genomic_DNA"/>
</dbReference>
<keyword evidence="2" id="KW-1185">Reference proteome</keyword>
<evidence type="ECO:0000313" key="2">
    <source>
        <dbReference type="Proteomes" id="UP000217954"/>
    </source>
</evidence>
<dbReference type="Proteomes" id="UP000217954">
    <property type="component" value="Chromosome"/>
</dbReference>
<organism evidence="1 2">
    <name type="scientific">[Mycobacterium] stephanolepidis</name>
    <dbReference type="NCBI Taxonomy" id="1520670"/>
    <lineage>
        <taxon>Bacteria</taxon>
        <taxon>Bacillati</taxon>
        <taxon>Actinomycetota</taxon>
        <taxon>Actinomycetes</taxon>
        <taxon>Mycobacteriales</taxon>
        <taxon>Mycobacteriaceae</taxon>
        <taxon>Mycobacteroides</taxon>
    </lineage>
</organism>
<sequence>MTAPEQHLRNVLVRCMSGALNEVGGAVIPDVFRRPAIPLTVRVRDSIERSEKSMPGIELAGGPEMETLARSVGKLILKIMRTDEVLWVAVNAHQDFGGWTIDCVPLIAHIKLSSTTDAQVMNANGINPETGKPR</sequence>
<gene>
    <name evidence="1" type="ORF">MSTE_03578</name>
</gene>
<dbReference type="AlphaFoldDB" id="A0A1Z4F109"/>
<accession>A0A1Z4F109</accession>
<proteinExistence type="predicted"/>
<protein>
    <submittedName>
        <fullName evidence="1">Uncharacterized protein</fullName>
    </submittedName>
</protein>
<reference evidence="1 2" key="2">
    <citation type="journal article" date="2017" name="Int. J. Syst. Evol. Microbiol.">
        <title>Mycobacterium stephanolepidis sp. nov., a rapidly growing species related to Mycobacterium chelonae, isolated from marine teleost fish, Stephanolepis cirrhifer.</title>
        <authorList>
            <person name="Fukano H."/>
            <person name="Wada S."/>
            <person name="Kurata O."/>
            <person name="Katayama K."/>
            <person name="Fujiwara N."/>
            <person name="Hoshino Y."/>
        </authorList>
    </citation>
    <scope>NUCLEOTIDE SEQUENCE [LARGE SCALE GENOMIC DNA]</scope>
    <source>
        <strain evidence="1 2">NJB0901</strain>
    </source>
</reference>
<name>A0A1Z4F109_9MYCO</name>
<dbReference type="RefSeq" id="WP_096503146.1">
    <property type="nucleotide sequence ID" value="NZ_AP018165.1"/>
</dbReference>
<dbReference type="OrthoDB" id="9883822at2"/>
<dbReference type="KEGG" id="mste:MSTE_03578"/>
<evidence type="ECO:0000313" key="1">
    <source>
        <dbReference type="EMBL" id="BAX98878.1"/>
    </source>
</evidence>